<feature type="transmembrane region" description="Helical" evidence="1">
    <location>
        <begin position="42"/>
        <end position="60"/>
    </location>
</feature>
<accession>A0ABR5IJ11</accession>
<keyword evidence="1" id="KW-0472">Membrane</keyword>
<dbReference type="EMBL" id="LGSW01000017">
    <property type="protein sequence ID" value="KND18074.1"/>
    <property type="molecule type" value="Genomic_DNA"/>
</dbReference>
<organism evidence="2 3">
    <name type="scientific">Enhydrobacter aerosaccus</name>
    <dbReference type="NCBI Taxonomy" id="225324"/>
    <lineage>
        <taxon>Bacteria</taxon>
        <taxon>Pseudomonadati</taxon>
        <taxon>Pseudomonadota</taxon>
        <taxon>Alphaproteobacteria</taxon>
        <taxon>Hyphomicrobiales</taxon>
        <taxon>Enhydrobacter</taxon>
    </lineage>
</organism>
<keyword evidence="1" id="KW-0812">Transmembrane</keyword>
<dbReference type="Proteomes" id="UP000053900">
    <property type="component" value="Unassembled WGS sequence"/>
</dbReference>
<keyword evidence="3" id="KW-1185">Reference proteome</keyword>
<proteinExistence type="predicted"/>
<name>A0ABR5IJ11_9HYPH</name>
<comment type="caution">
    <text evidence="2">The sequence shown here is derived from an EMBL/GenBank/DDBJ whole genome shotgun (WGS) entry which is preliminary data.</text>
</comment>
<sequence>MSNFLYNPIFGLFSKFFSLHLNGMTSGCTGVVGGYSAIGNQVASIMIVTAILGYFILYHLIDSPRYHKKQWVWFTGLLLAGINALIAFFWVYGDVRSGNFCSLNPIAVTDVIGFAILNAIWAFLIFAIITFLPFKRKSRNLSNTTLLKP</sequence>
<feature type="transmembrane region" description="Helical" evidence="1">
    <location>
        <begin position="112"/>
        <end position="134"/>
    </location>
</feature>
<gene>
    <name evidence="2" type="ORF">AFK20_11855</name>
</gene>
<feature type="transmembrane region" description="Helical" evidence="1">
    <location>
        <begin position="72"/>
        <end position="92"/>
    </location>
</feature>
<protein>
    <recommendedName>
        <fullName evidence="4">Disulfide bond formation protein DsbB</fullName>
    </recommendedName>
</protein>
<evidence type="ECO:0000313" key="3">
    <source>
        <dbReference type="Proteomes" id="UP000053900"/>
    </source>
</evidence>
<reference evidence="2 3" key="1">
    <citation type="submission" date="2015-07" db="EMBL/GenBank/DDBJ databases">
        <title>Draft genome of Enhydrobacter aerosaccus.</title>
        <authorList>
            <person name="Wang X."/>
        </authorList>
    </citation>
    <scope>NUCLEOTIDE SEQUENCE [LARGE SCALE GENOMIC DNA]</scope>
    <source>
        <strain evidence="2 3">CGMCC9176</strain>
    </source>
</reference>
<keyword evidence="1" id="KW-1133">Transmembrane helix</keyword>
<evidence type="ECO:0000256" key="1">
    <source>
        <dbReference type="SAM" id="Phobius"/>
    </source>
</evidence>
<evidence type="ECO:0008006" key="4">
    <source>
        <dbReference type="Google" id="ProtNLM"/>
    </source>
</evidence>
<evidence type="ECO:0000313" key="2">
    <source>
        <dbReference type="EMBL" id="KND18074.1"/>
    </source>
</evidence>